<sequence>MAHHITTAQSEIATPIIRLFAKKEFMQQRHTSVRIAIYVLILQSVSSILALISYRSIGWRELNNLYTSSERAAWLVAALCSLIQIVAGLLMMRRKRWGRALYMTTAIVAIAFYFAVSPGALALSAVPACVAMLAVLCGRRGSRYFAEQPADQRIGARDVFSVACLIGAAALLYRAYVASFVGGGVDVFFQYKVPSLLDFPVSAVLLAAGLVLSPRESRRWRAGIALGVSAAAMANALIGYLPYWQPLANLPGAPAHVFSILWSGALMMVFFVIGIADQFIRGSRPPRATLNLPDFS</sequence>
<dbReference type="RefSeq" id="WP_219802095.1">
    <property type="nucleotide sequence ID" value="NZ_CP080096.1"/>
</dbReference>
<keyword evidence="1" id="KW-1133">Transmembrane helix</keyword>
<keyword evidence="3" id="KW-1185">Reference proteome</keyword>
<evidence type="ECO:0000256" key="1">
    <source>
        <dbReference type="SAM" id="Phobius"/>
    </source>
</evidence>
<keyword evidence="1" id="KW-0472">Membrane</keyword>
<name>A0ABX8UUI3_9BURK</name>
<feature type="transmembrane region" description="Helical" evidence="1">
    <location>
        <begin position="193"/>
        <end position="212"/>
    </location>
</feature>
<dbReference type="EMBL" id="CP080096">
    <property type="protein sequence ID" value="QYD72673.1"/>
    <property type="molecule type" value="Genomic_DNA"/>
</dbReference>
<feature type="transmembrane region" description="Helical" evidence="1">
    <location>
        <begin position="224"/>
        <end position="243"/>
    </location>
</feature>
<keyword evidence="1" id="KW-0812">Transmembrane</keyword>
<gene>
    <name evidence="2" type="ORF">KZJ38_23515</name>
</gene>
<evidence type="ECO:0000313" key="2">
    <source>
        <dbReference type="EMBL" id="QYD72673.1"/>
    </source>
</evidence>
<reference evidence="2 3" key="1">
    <citation type="submission" date="2021-07" db="EMBL/GenBank/DDBJ databases">
        <title>Paraburkholderia edwinii protects Aspergillus sp. from phenazines by acting as a toxin sponge.</title>
        <authorList>
            <person name="Dahlstrom K.M."/>
            <person name="Newman D.K."/>
        </authorList>
    </citation>
    <scope>NUCLEOTIDE SEQUENCE [LARGE SCALE GENOMIC DNA]</scope>
    <source>
        <strain evidence="2 3">Pe01</strain>
    </source>
</reference>
<feature type="transmembrane region" description="Helical" evidence="1">
    <location>
        <begin position="35"/>
        <end position="52"/>
    </location>
</feature>
<dbReference type="Proteomes" id="UP000826462">
    <property type="component" value="Chromosome 2"/>
</dbReference>
<organism evidence="2 3">
    <name type="scientific">Paraburkholderia edwinii</name>
    <dbReference type="NCBI Taxonomy" id="2861782"/>
    <lineage>
        <taxon>Bacteria</taxon>
        <taxon>Pseudomonadati</taxon>
        <taxon>Pseudomonadota</taxon>
        <taxon>Betaproteobacteria</taxon>
        <taxon>Burkholderiales</taxon>
        <taxon>Burkholderiaceae</taxon>
        <taxon>Paraburkholderia</taxon>
    </lineage>
</organism>
<accession>A0ABX8UUI3</accession>
<protein>
    <submittedName>
        <fullName evidence="2">Uncharacterized protein</fullName>
    </submittedName>
</protein>
<feature type="transmembrane region" description="Helical" evidence="1">
    <location>
        <begin position="159"/>
        <end position="181"/>
    </location>
</feature>
<feature type="transmembrane region" description="Helical" evidence="1">
    <location>
        <begin position="72"/>
        <end position="90"/>
    </location>
</feature>
<proteinExistence type="predicted"/>
<evidence type="ECO:0000313" key="3">
    <source>
        <dbReference type="Proteomes" id="UP000826462"/>
    </source>
</evidence>
<feature type="transmembrane region" description="Helical" evidence="1">
    <location>
        <begin position="255"/>
        <end position="276"/>
    </location>
</feature>
<feature type="transmembrane region" description="Helical" evidence="1">
    <location>
        <begin position="121"/>
        <end position="138"/>
    </location>
</feature>
<feature type="transmembrane region" description="Helical" evidence="1">
    <location>
        <begin position="97"/>
        <end position="115"/>
    </location>
</feature>